<dbReference type="Proteomes" id="UP000199137">
    <property type="component" value="Unassembled WGS sequence"/>
</dbReference>
<dbReference type="AlphaFoldDB" id="A0A1I5V0U6"/>
<name>A0A1I5V0U6_9PSEU</name>
<sequence>MTGTADAVPCGRAHSVSMKRILTLGTAAVLTLGAVTASGSAEGDLAAHGWAGTWAASPAAAVANTPQGYPNYSIRNVVHTSAGGNQARVRLSNTFGTAPLTFGHVTLAVAADGPRAAGGTMRTLTFGGQSTVVVPAGGEVLSDPAWLRVPADADLLVTTYVPTPSGPVTYHPLARQTSFFTRAGDFAGEESGASFTEQTAVWHYVSEVDVRGPARGTVVTLGDSITDGAHSTPGANRRWPDRLSDRLHGRLGVLNAGISGNRLLLDGGASGRNALARLADDVLTSGDVRTLIVLEGINDIQQNPHQTDPAMIVSALRQIVAQAKAQGIRVVGGTLTPFKGWKIYDPTLEKTRQAVNSFIRTSGIYDGVVDFDAAVRDPADPLAMLPAYDSGDHLHPNDAGYQRMADAVPLTLL</sequence>
<dbReference type="Pfam" id="PF13472">
    <property type="entry name" value="Lipase_GDSL_2"/>
    <property type="match status" value="1"/>
</dbReference>
<gene>
    <name evidence="2" type="ORF">SAMN05421854_108167</name>
</gene>
<dbReference type="EMBL" id="FOWC01000008">
    <property type="protein sequence ID" value="SFQ01120.1"/>
    <property type="molecule type" value="Genomic_DNA"/>
</dbReference>
<dbReference type="Gene3D" id="3.40.50.1110">
    <property type="entry name" value="SGNH hydrolase"/>
    <property type="match status" value="1"/>
</dbReference>
<evidence type="ECO:0000313" key="2">
    <source>
        <dbReference type="EMBL" id="SFQ01120.1"/>
    </source>
</evidence>
<dbReference type="PANTHER" id="PTHR43784">
    <property type="entry name" value="GDSL-LIKE LIPASE/ACYLHYDROLASE, PUTATIVE (AFU_ORTHOLOGUE AFUA_2G00820)-RELATED"/>
    <property type="match status" value="1"/>
</dbReference>
<dbReference type="InterPro" id="IPR013830">
    <property type="entry name" value="SGNH_hydro"/>
</dbReference>
<evidence type="ECO:0000259" key="1">
    <source>
        <dbReference type="Pfam" id="PF13472"/>
    </source>
</evidence>
<feature type="domain" description="SGNH hydrolase-type esterase" evidence="1">
    <location>
        <begin position="221"/>
        <end position="403"/>
    </location>
</feature>
<dbReference type="InterPro" id="IPR036514">
    <property type="entry name" value="SGNH_hydro_sf"/>
</dbReference>
<protein>
    <submittedName>
        <fullName evidence="2">Lysophospholipase L1</fullName>
    </submittedName>
</protein>
<organism evidence="2 3">
    <name type="scientific">Amycolatopsis rubida</name>
    <dbReference type="NCBI Taxonomy" id="112413"/>
    <lineage>
        <taxon>Bacteria</taxon>
        <taxon>Bacillati</taxon>
        <taxon>Actinomycetota</taxon>
        <taxon>Actinomycetes</taxon>
        <taxon>Pseudonocardiales</taxon>
        <taxon>Pseudonocardiaceae</taxon>
        <taxon>Amycolatopsis</taxon>
    </lineage>
</organism>
<dbReference type="CDD" id="cd01830">
    <property type="entry name" value="XynE_like"/>
    <property type="match status" value="1"/>
</dbReference>
<dbReference type="STRING" id="112413.SAMN05421854_108167"/>
<accession>A0A1I5V0U6</accession>
<proteinExistence type="predicted"/>
<dbReference type="InterPro" id="IPR053140">
    <property type="entry name" value="GDSL_Rv0518-like"/>
</dbReference>
<evidence type="ECO:0000313" key="3">
    <source>
        <dbReference type="Proteomes" id="UP000199137"/>
    </source>
</evidence>
<dbReference type="SUPFAM" id="SSF52266">
    <property type="entry name" value="SGNH hydrolase"/>
    <property type="match status" value="1"/>
</dbReference>
<reference evidence="2 3" key="1">
    <citation type="submission" date="2016-10" db="EMBL/GenBank/DDBJ databases">
        <authorList>
            <person name="de Groot N.N."/>
        </authorList>
    </citation>
    <scope>NUCLEOTIDE SEQUENCE [LARGE SCALE GENOMIC DNA]</scope>
    <source>
        <strain evidence="2 3">DSM 44637</strain>
    </source>
</reference>
<dbReference type="PANTHER" id="PTHR43784:SF2">
    <property type="entry name" value="GDSL-LIKE LIPASE_ACYLHYDROLASE, PUTATIVE (AFU_ORTHOLOGUE AFUA_2G00820)-RELATED"/>
    <property type="match status" value="1"/>
</dbReference>